<dbReference type="PANTHER" id="PTHR39206:SF1">
    <property type="entry name" value="SLL8004 PROTEIN"/>
    <property type="match status" value="1"/>
</dbReference>
<reference evidence="4 5" key="1">
    <citation type="submission" date="2020-07" db="EMBL/GenBank/DDBJ databases">
        <title>Spirosoma foliorum sp. nov., isolated from the leaves on the Nejang mountain Korea, Republic of.</title>
        <authorList>
            <person name="Ho H."/>
            <person name="Lee Y.-J."/>
            <person name="Nurcahyanto D.-A."/>
            <person name="Kim S.-G."/>
        </authorList>
    </citation>
    <scope>NUCLEOTIDE SEQUENCE [LARGE SCALE GENOMIC DNA]</scope>
    <source>
        <strain evidence="4 5">PL0136</strain>
    </source>
</reference>
<dbReference type="AlphaFoldDB" id="A0A7G5GXF5"/>
<dbReference type="EMBL" id="CP059732">
    <property type="protein sequence ID" value="QMW03547.1"/>
    <property type="molecule type" value="Genomic_DNA"/>
</dbReference>
<dbReference type="Pfam" id="PF06414">
    <property type="entry name" value="Zeta_toxin"/>
    <property type="match status" value="1"/>
</dbReference>
<protein>
    <submittedName>
        <fullName evidence="4">Zeta toxin family protein</fullName>
    </submittedName>
</protein>
<evidence type="ECO:0000256" key="2">
    <source>
        <dbReference type="ARBA" id="ARBA00022840"/>
    </source>
</evidence>
<dbReference type="SUPFAM" id="SSF52540">
    <property type="entry name" value="P-loop containing nucleoside triphosphate hydrolases"/>
    <property type="match status" value="1"/>
</dbReference>
<dbReference type="GO" id="GO:0005524">
    <property type="term" value="F:ATP binding"/>
    <property type="evidence" value="ECO:0007669"/>
    <property type="project" value="UniProtKB-KW"/>
</dbReference>
<name>A0A7G5GXF5_9BACT</name>
<dbReference type="PANTHER" id="PTHR39206">
    <property type="entry name" value="SLL8004 PROTEIN"/>
    <property type="match status" value="1"/>
</dbReference>
<keyword evidence="1" id="KW-0547">Nucleotide-binding</keyword>
<evidence type="ECO:0000256" key="1">
    <source>
        <dbReference type="ARBA" id="ARBA00022741"/>
    </source>
</evidence>
<feature type="domain" description="Zeta toxin" evidence="3">
    <location>
        <begin position="4"/>
        <end position="160"/>
    </location>
</feature>
<dbReference type="InterPro" id="IPR010488">
    <property type="entry name" value="Zeta_toxin_domain"/>
</dbReference>
<dbReference type="GO" id="GO:0016301">
    <property type="term" value="F:kinase activity"/>
    <property type="evidence" value="ECO:0007669"/>
    <property type="project" value="InterPro"/>
</dbReference>
<dbReference type="RefSeq" id="WP_182460804.1">
    <property type="nucleotide sequence ID" value="NZ_CP059732.1"/>
</dbReference>
<gene>
    <name evidence="4" type="ORF">H3H32_00830</name>
</gene>
<organism evidence="4 5">
    <name type="scientific">Spirosoma foliorum</name>
    <dbReference type="NCBI Taxonomy" id="2710596"/>
    <lineage>
        <taxon>Bacteria</taxon>
        <taxon>Pseudomonadati</taxon>
        <taxon>Bacteroidota</taxon>
        <taxon>Cytophagia</taxon>
        <taxon>Cytophagales</taxon>
        <taxon>Cytophagaceae</taxon>
        <taxon>Spirosoma</taxon>
    </lineage>
</organism>
<dbReference type="KEGG" id="sfol:H3H32_00830"/>
<sequence length="198" mass="22193">MSNLYIMAGPNGAGKTTAAYTLLPEVMKIKEFVNADEIARGLSPFNVEAVAFEAARIMLQRIEQLMRQGIDFAIETTLSTRSYVQTIRRAQQLGYSVSLYYFWIPSAEVSKERVAMRVSRGGHNIPPDVIERRYARSLVNLTKLYIPVCDYVVIFNNAGIVSDLIATGGIDSEILVLNKDIWETILNHGNKSDKDETK</sequence>
<evidence type="ECO:0000313" key="4">
    <source>
        <dbReference type="EMBL" id="QMW03547.1"/>
    </source>
</evidence>
<evidence type="ECO:0000313" key="5">
    <source>
        <dbReference type="Proteomes" id="UP000515369"/>
    </source>
</evidence>
<dbReference type="InterPro" id="IPR027417">
    <property type="entry name" value="P-loop_NTPase"/>
</dbReference>
<dbReference type="Gene3D" id="3.40.50.300">
    <property type="entry name" value="P-loop containing nucleotide triphosphate hydrolases"/>
    <property type="match status" value="1"/>
</dbReference>
<proteinExistence type="predicted"/>
<keyword evidence="2" id="KW-0067">ATP-binding</keyword>
<keyword evidence="5" id="KW-1185">Reference proteome</keyword>
<dbReference type="Proteomes" id="UP000515369">
    <property type="component" value="Chromosome"/>
</dbReference>
<evidence type="ECO:0000259" key="3">
    <source>
        <dbReference type="Pfam" id="PF06414"/>
    </source>
</evidence>
<accession>A0A7G5GXF5</accession>